<dbReference type="Pfam" id="PF13413">
    <property type="entry name" value="HTH_25"/>
    <property type="match status" value="1"/>
</dbReference>
<dbReference type="SUPFAM" id="SSF47413">
    <property type="entry name" value="lambda repressor-like DNA-binding domains"/>
    <property type="match status" value="1"/>
</dbReference>
<feature type="transmembrane region" description="Helical" evidence="2">
    <location>
        <begin position="228"/>
        <end position="249"/>
    </location>
</feature>
<sequence>MLGIGSQLKKTRQSKGYSLEQVQESTKIHMEYLRALENDQFDTLPSPFYVRAFLRTYAHSLGLDAQPLLDYYEGSAMSSRIPRRGVQPKGRSVQGGTPSGQAPREFRPQPRLGRNYAPRSQRMSSPQMEGQTQNFRHAQQQPGAGRQPTTGSFRAASMDNQPTQPSQSSQRIPSVSQTSQPVRQQSTSPVPAVSQTTMVPRRVQQEVKRGIVQGDGDPKKKNKGRKTWMVRVAAVGALLLVTVGALAVFNDVLGGTGASSEKAGKKNDAATASSSTANAKTPETTTLSKVETGNDVEGDLYTLKGAKKIEVEIKAVEGESSLTYGTQANNQKENFTLKVGEKRSIDGDKFIWFRLFKPSNTEIKVNGEEIDTTAQDVPKSYRIKLKK</sequence>
<feature type="compositionally biased region" description="Low complexity" evidence="1">
    <location>
        <begin position="269"/>
        <end position="281"/>
    </location>
</feature>
<dbReference type="RefSeq" id="WP_091740697.1">
    <property type="nucleotide sequence ID" value="NZ_FNNQ01000011.1"/>
</dbReference>
<feature type="compositionally biased region" description="Polar residues" evidence="1">
    <location>
        <begin position="121"/>
        <end position="198"/>
    </location>
</feature>
<accession>A0A1H2ZC67</accession>
<reference evidence="3 4" key="1">
    <citation type="submission" date="2016-10" db="EMBL/GenBank/DDBJ databases">
        <authorList>
            <person name="de Groot N.N."/>
        </authorList>
    </citation>
    <scope>NUCLEOTIDE SEQUENCE [LARGE SCALE GENOMIC DNA]</scope>
    <source>
        <strain evidence="3 4">DSM 45610</strain>
    </source>
</reference>
<keyword evidence="4" id="KW-1185">Reference proteome</keyword>
<feature type="region of interest" description="Disordered" evidence="1">
    <location>
        <begin position="256"/>
        <end position="287"/>
    </location>
</feature>
<keyword evidence="2" id="KW-1133">Transmembrane helix</keyword>
<protein>
    <submittedName>
        <fullName evidence="3">Helix-turn-helix domain-containing protein</fullName>
    </submittedName>
</protein>
<proteinExistence type="predicted"/>
<dbReference type="CDD" id="cd00093">
    <property type="entry name" value="HTH_XRE"/>
    <property type="match status" value="1"/>
</dbReference>
<evidence type="ECO:0000256" key="2">
    <source>
        <dbReference type="SAM" id="Phobius"/>
    </source>
</evidence>
<dbReference type="InterPro" id="IPR010982">
    <property type="entry name" value="Lambda_DNA-bd_dom_sf"/>
</dbReference>
<evidence type="ECO:0000256" key="1">
    <source>
        <dbReference type="SAM" id="MobiDB-lite"/>
    </source>
</evidence>
<dbReference type="InterPro" id="IPR001387">
    <property type="entry name" value="Cro/C1-type_HTH"/>
</dbReference>
<feature type="region of interest" description="Disordered" evidence="1">
    <location>
        <begin position="80"/>
        <end position="224"/>
    </location>
</feature>
<dbReference type="AlphaFoldDB" id="A0A1H2ZC67"/>
<dbReference type="InterPro" id="IPR050400">
    <property type="entry name" value="Bact_Cytoskel_RodZ"/>
</dbReference>
<keyword evidence="2" id="KW-0812">Transmembrane</keyword>
<dbReference type="PANTHER" id="PTHR34475:SF1">
    <property type="entry name" value="CYTOSKELETON PROTEIN RODZ"/>
    <property type="match status" value="1"/>
</dbReference>
<dbReference type="STRING" id="1048340.SAMN05444487_1116"/>
<keyword evidence="2" id="KW-0472">Membrane</keyword>
<dbReference type="Proteomes" id="UP000198534">
    <property type="component" value="Unassembled WGS sequence"/>
</dbReference>
<dbReference type="PANTHER" id="PTHR34475">
    <property type="match status" value="1"/>
</dbReference>
<dbReference type="GO" id="GO:0003677">
    <property type="term" value="F:DNA binding"/>
    <property type="evidence" value="ECO:0007669"/>
    <property type="project" value="InterPro"/>
</dbReference>
<dbReference type="Gene3D" id="1.10.260.40">
    <property type="entry name" value="lambda repressor-like DNA-binding domains"/>
    <property type="match status" value="1"/>
</dbReference>
<gene>
    <name evidence="3" type="ORF">SAMN05444487_1116</name>
</gene>
<evidence type="ECO:0000313" key="3">
    <source>
        <dbReference type="EMBL" id="SDX14981.1"/>
    </source>
</evidence>
<name>A0A1H2ZC67_9BACL</name>
<organism evidence="3 4">
    <name type="scientific">Marininema mesophilum</name>
    <dbReference type="NCBI Taxonomy" id="1048340"/>
    <lineage>
        <taxon>Bacteria</taxon>
        <taxon>Bacillati</taxon>
        <taxon>Bacillota</taxon>
        <taxon>Bacilli</taxon>
        <taxon>Bacillales</taxon>
        <taxon>Thermoactinomycetaceae</taxon>
        <taxon>Marininema</taxon>
    </lineage>
</organism>
<dbReference type="OrthoDB" id="9797543at2"/>
<evidence type="ECO:0000313" key="4">
    <source>
        <dbReference type="Proteomes" id="UP000198534"/>
    </source>
</evidence>
<dbReference type="EMBL" id="FNNQ01000011">
    <property type="protein sequence ID" value="SDX14981.1"/>
    <property type="molecule type" value="Genomic_DNA"/>
</dbReference>